<dbReference type="AlphaFoldDB" id="A0A9J6PIN8"/>
<evidence type="ECO:0000313" key="1">
    <source>
        <dbReference type="EMBL" id="MCU5778193.1"/>
    </source>
</evidence>
<reference evidence="1" key="1">
    <citation type="submission" date="2022-09" db="EMBL/GenBank/DDBJ databases">
        <title>Winslowiella arboricola sp. nov., isolated from bleeding cankers on broadleaf hosts.</title>
        <authorList>
            <person name="Brady C."/>
            <person name="Kaur S."/>
            <person name="Crampton B."/>
            <person name="Maddock D."/>
            <person name="Arnold D."/>
            <person name="Denman S."/>
        </authorList>
    </citation>
    <scope>NUCLEOTIDE SEQUENCE</scope>
    <source>
        <strain evidence="1">BAC 15a-03b</strain>
    </source>
</reference>
<proteinExistence type="predicted"/>
<keyword evidence="2" id="KW-1185">Reference proteome</keyword>
<sequence>MNIPGQSVEISMLSYDFAHWMGKATGGDINFKKLAEQLDCSRDFFQVGIIYDDGAQRWIKKYPGNL</sequence>
<comment type="caution">
    <text evidence="1">The sequence shown here is derived from an EMBL/GenBank/DDBJ whole genome shotgun (WGS) entry which is preliminary data.</text>
</comment>
<name>A0A9J6PIN8_9GAMM</name>
<evidence type="ECO:0000313" key="2">
    <source>
        <dbReference type="Proteomes" id="UP001064262"/>
    </source>
</evidence>
<dbReference type="EMBL" id="JAODIM010000041">
    <property type="protein sequence ID" value="MCU5778193.1"/>
    <property type="molecule type" value="Genomic_DNA"/>
</dbReference>
<dbReference type="RefSeq" id="WP_267140892.1">
    <property type="nucleotide sequence ID" value="NZ_JAODIL010000046.1"/>
</dbReference>
<protein>
    <submittedName>
        <fullName evidence="1">Uncharacterized protein</fullName>
    </submittedName>
</protein>
<gene>
    <name evidence="1" type="ORF">N5923_11900</name>
</gene>
<organism evidence="1 2">
    <name type="scientific">Winslowiella arboricola</name>
    <dbReference type="NCBI Taxonomy" id="2978220"/>
    <lineage>
        <taxon>Bacteria</taxon>
        <taxon>Pseudomonadati</taxon>
        <taxon>Pseudomonadota</taxon>
        <taxon>Gammaproteobacteria</taxon>
        <taxon>Enterobacterales</taxon>
        <taxon>Erwiniaceae</taxon>
        <taxon>Winslowiella</taxon>
    </lineage>
</organism>
<dbReference type="Proteomes" id="UP001064262">
    <property type="component" value="Unassembled WGS sequence"/>
</dbReference>
<accession>A0A9J6PIN8</accession>